<dbReference type="EMBL" id="JACHBI010000015">
    <property type="protein sequence ID" value="MBB5576945.1"/>
    <property type="molecule type" value="Genomic_DNA"/>
</dbReference>
<accession>A0A7W8XX20</accession>
<proteinExistence type="predicted"/>
<reference evidence="1 2" key="1">
    <citation type="submission" date="2020-08" db="EMBL/GenBank/DDBJ databases">
        <title>Genomic Encyclopedia of Type Strains, Phase IV (KMG-V): Genome sequencing to study the core and pangenomes of soil and plant-associated prokaryotes.</title>
        <authorList>
            <person name="Whitman W."/>
        </authorList>
    </citation>
    <scope>NUCLEOTIDE SEQUENCE [LARGE SCALE GENOMIC DNA]</scope>
    <source>
        <strain evidence="1 2">SEMIA 4064</strain>
    </source>
</reference>
<sequence>MKFFQAGHEIKYFRLRRVAAGMIVLGRLYNDVDDIRETAAATATLRHGVIDLGRNDELPTILIEELDNRLPDFLVGDVITTANQHSSLSPSNMTSAVLLSAKEDDLCQEKSIHFPAGKPDKVTSA</sequence>
<evidence type="ECO:0000313" key="1">
    <source>
        <dbReference type="EMBL" id="MBB5576945.1"/>
    </source>
</evidence>
<keyword evidence="2" id="KW-1185">Reference proteome</keyword>
<name>A0A7W8XX20_9HYPH</name>
<dbReference type="AlphaFoldDB" id="A0A7W8XX20"/>
<organism evidence="1 2">
    <name type="scientific">Rhizobium paranaense</name>
    <dbReference type="NCBI Taxonomy" id="1650438"/>
    <lineage>
        <taxon>Bacteria</taxon>
        <taxon>Pseudomonadati</taxon>
        <taxon>Pseudomonadota</taxon>
        <taxon>Alphaproteobacteria</taxon>
        <taxon>Hyphomicrobiales</taxon>
        <taxon>Rhizobiaceae</taxon>
        <taxon>Rhizobium/Agrobacterium group</taxon>
        <taxon>Rhizobium</taxon>
    </lineage>
</organism>
<dbReference type="Proteomes" id="UP000549882">
    <property type="component" value="Unassembled WGS sequence"/>
</dbReference>
<gene>
    <name evidence="1" type="ORF">GGD50_005592</name>
</gene>
<comment type="caution">
    <text evidence="1">The sequence shown here is derived from an EMBL/GenBank/DDBJ whole genome shotgun (WGS) entry which is preliminary data.</text>
</comment>
<evidence type="ECO:0000313" key="2">
    <source>
        <dbReference type="Proteomes" id="UP000549882"/>
    </source>
</evidence>
<protein>
    <submittedName>
        <fullName evidence="1">Uncharacterized protein</fullName>
    </submittedName>
</protein>